<organism evidence="2 3">
    <name type="scientific">Blastopirellula marina DSM 3645</name>
    <dbReference type="NCBI Taxonomy" id="314230"/>
    <lineage>
        <taxon>Bacteria</taxon>
        <taxon>Pseudomonadati</taxon>
        <taxon>Planctomycetota</taxon>
        <taxon>Planctomycetia</taxon>
        <taxon>Pirellulales</taxon>
        <taxon>Pirellulaceae</taxon>
        <taxon>Blastopirellula</taxon>
    </lineage>
</organism>
<dbReference type="EMBL" id="AANZ01000021">
    <property type="protein sequence ID" value="EAQ78459.1"/>
    <property type="molecule type" value="Genomic_DNA"/>
</dbReference>
<comment type="caution">
    <text evidence="2">The sequence shown here is derived from an EMBL/GenBank/DDBJ whole genome shotgun (WGS) entry which is preliminary data.</text>
</comment>
<dbReference type="eggNOG" id="ENOG5032T42">
    <property type="taxonomic scope" value="Bacteria"/>
</dbReference>
<feature type="transmembrane region" description="Helical" evidence="1">
    <location>
        <begin position="133"/>
        <end position="152"/>
    </location>
</feature>
<evidence type="ECO:0000313" key="2">
    <source>
        <dbReference type="EMBL" id="EAQ78459.1"/>
    </source>
</evidence>
<sequence length="170" mass="18449">MSALAIYTIIHVAISLVAIVSGFGFAYRLLSSRPLRGWTSTFFVTTLLTSLTGFGFPNLQFTPGVIIGILSLIVLTIAAVARYVGHLQSGWRIAYVASALIAFYFNFFVLVVQSFMKIPALHALAPTNSEPPFAIAQLVVLVAFLVVGYFAVRRFHETPTIPTTPVTPAL</sequence>
<reference evidence="2 3" key="1">
    <citation type="submission" date="2006-02" db="EMBL/GenBank/DDBJ databases">
        <authorList>
            <person name="Amann R."/>
            <person name="Ferriera S."/>
            <person name="Johnson J."/>
            <person name="Kravitz S."/>
            <person name="Halpern A."/>
            <person name="Remington K."/>
            <person name="Beeson K."/>
            <person name="Tran B."/>
            <person name="Rogers Y.-H."/>
            <person name="Friedman R."/>
            <person name="Venter J.C."/>
        </authorList>
    </citation>
    <scope>NUCLEOTIDE SEQUENCE [LARGE SCALE GENOMIC DNA]</scope>
    <source>
        <strain evidence="2 3">DSM 3645</strain>
    </source>
</reference>
<gene>
    <name evidence="2" type="ORF">DSM3645_07201</name>
</gene>
<feature type="transmembrane region" description="Helical" evidence="1">
    <location>
        <begin position="37"/>
        <end position="56"/>
    </location>
</feature>
<evidence type="ECO:0000256" key="1">
    <source>
        <dbReference type="SAM" id="Phobius"/>
    </source>
</evidence>
<keyword evidence="1" id="KW-0812">Transmembrane</keyword>
<feature type="transmembrane region" description="Helical" evidence="1">
    <location>
        <begin position="6"/>
        <end position="30"/>
    </location>
</feature>
<accession>A3ZYL8</accession>
<dbReference type="AlphaFoldDB" id="A3ZYL8"/>
<keyword evidence="1" id="KW-1133">Transmembrane helix</keyword>
<feature type="transmembrane region" description="Helical" evidence="1">
    <location>
        <begin position="62"/>
        <end position="81"/>
    </location>
</feature>
<dbReference type="RefSeq" id="WP_002655037.1">
    <property type="nucleotide sequence ID" value="NZ_CH672377.1"/>
</dbReference>
<keyword evidence="1" id="KW-0472">Membrane</keyword>
<evidence type="ECO:0000313" key="3">
    <source>
        <dbReference type="Proteomes" id="UP000004358"/>
    </source>
</evidence>
<dbReference type="HOGENOM" id="CLU_136221_0_0_0"/>
<dbReference type="Proteomes" id="UP000004358">
    <property type="component" value="Unassembled WGS sequence"/>
</dbReference>
<name>A3ZYL8_9BACT</name>
<protein>
    <submittedName>
        <fullName evidence="2">Uncharacterized protein</fullName>
    </submittedName>
</protein>
<feature type="transmembrane region" description="Helical" evidence="1">
    <location>
        <begin position="93"/>
        <end position="113"/>
    </location>
</feature>
<proteinExistence type="predicted"/>